<name>K5WEF4_PHACS</name>
<dbReference type="RefSeq" id="XP_007393026.1">
    <property type="nucleotide sequence ID" value="XM_007392964.1"/>
</dbReference>
<protein>
    <submittedName>
        <fullName evidence="3">Uncharacterized protein</fullName>
    </submittedName>
</protein>
<dbReference type="OrthoDB" id="2756573at2759"/>
<feature type="transmembrane region" description="Helical" evidence="2">
    <location>
        <begin position="80"/>
        <end position="103"/>
    </location>
</feature>
<keyword evidence="2" id="KW-0472">Membrane</keyword>
<dbReference type="HOGENOM" id="CLU_053360_4_1_1"/>
<keyword evidence="2" id="KW-1133">Transmembrane helix</keyword>
<evidence type="ECO:0000313" key="3">
    <source>
        <dbReference type="EMBL" id="EKM57680.1"/>
    </source>
</evidence>
<evidence type="ECO:0000256" key="2">
    <source>
        <dbReference type="SAM" id="Phobius"/>
    </source>
</evidence>
<dbReference type="Proteomes" id="UP000008370">
    <property type="component" value="Unassembled WGS sequence"/>
</dbReference>
<feature type="compositionally biased region" description="Polar residues" evidence="1">
    <location>
        <begin position="164"/>
        <end position="173"/>
    </location>
</feature>
<dbReference type="KEGG" id="pco:PHACADRAFT_206560"/>
<proteinExistence type="predicted"/>
<accession>K5WEF4</accession>
<dbReference type="GeneID" id="18912520"/>
<keyword evidence="4" id="KW-1185">Reference proteome</keyword>
<dbReference type="AlphaFoldDB" id="K5WEF4"/>
<dbReference type="InParanoid" id="K5WEF4"/>
<feature type="transmembrane region" description="Helical" evidence="2">
    <location>
        <begin position="40"/>
        <end position="59"/>
    </location>
</feature>
<sequence>MTLIYNVVVEPPFGVDMHTKAFAVLCTDERYSYVPQPITYITRGSLILADMIVIILTWIKTFGDWKRARRNNVKVSSTTCLLRDGTLYFIVLLALNITQLLVYNSPTDLSSVGVLVSNVPLVLINRFMINLRTAGSEVLDHSMRITDQQQEQSTVQFRRSTNRLGNIGGTLQNGWDDDEPVEEENDTAELDGTQLS</sequence>
<feature type="transmembrane region" description="Helical" evidence="2">
    <location>
        <begin position="109"/>
        <end position="129"/>
    </location>
</feature>
<organism evidence="3 4">
    <name type="scientific">Phanerochaete carnosa (strain HHB-10118-sp)</name>
    <name type="common">White-rot fungus</name>
    <name type="synonym">Peniophora carnosa</name>
    <dbReference type="NCBI Taxonomy" id="650164"/>
    <lineage>
        <taxon>Eukaryota</taxon>
        <taxon>Fungi</taxon>
        <taxon>Dikarya</taxon>
        <taxon>Basidiomycota</taxon>
        <taxon>Agaricomycotina</taxon>
        <taxon>Agaricomycetes</taxon>
        <taxon>Polyporales</taxon>
        <taxon>Phanerochaetaceae</taxon>
        <taxon>Phanerochaete</taxon>
    </lineage>
</organism>
<keyword evidence="2" id="KW-0812">Transmembrane</keyword>
<feature type="compositionally biased region" description="Acidic residues" evidence="1">
    <location>
        <begin position="175"/>
        <end position="189"/>
    </location>
</feature>
<dbReference type="EMBL" id="JH930470">
    <property type="protein sequence ID" value="EKM57680.1"/>
    <property type="molecule type" value="Genomic_DNA"/>
</dbReference>
<gene>
    <name evidence="3" type="ORF">PHACADRAFT_206560</name>
</gene>
<evidence type="ECO:0000256" key="1">
    <source>
        <dbReference type="SAM" id="MobiDB-lite"/>
    </source>
</evidence>
<reference evidence="3 4" key="1">
    <citation type="journal article" date="2012" name="BMC Genomics">
        <title>Comparative genomics of the white-rot fungi, Phanerochaete carnosa and P. chrysosporium, to elucidate the genetic basis of the distinct wood types they colonize.</title>
        <authorList>
            <person name="Suzuki H."/>
            <person name="MacDonald J."/>
            <person name="Syed K."/>
            <person name="Salamov A."/>
            <person name="Hori C."/>
            <person name="Aerts A."/>
            <person name="Henrissat B."/>
            <person name="Wiebenga A."/>
            <person name="vanKuyk P.A."/>
            <person name="Barry K."/>
            <person name="Lindquist E."/>
            <person name="LaButti K."/>
            <person name="Lapidus A."/>
            <person name="Lucas S."/>
            <person name="Coutinho P."/>
            <person name="Gong Y."/>
            <person name="Samejima M."/>
            <person name="Mahadevan R."/>
            <person name="Abou-Zaid M."/>
            <person name="de Vries R.P."/>
            <person name="Igarashi K."/>
            <person name="Yadav J.S."/>
            <person name="Grigoriev I.V."/>
            <person name="Master E.R."/>
        </authorList>
    </citation>
    <scope>NUCLEOTIDE SEQUENCE [LARGE SCALE GENOMIC DNA]</scope>
    <source>
        <strain evidence="3 4">HHB-10118-sp</strain>
    </source>
</reference>
<evidence type="ECO:0000313" key="4">
    <source>
        <dbReference type="Proteomes" id="UP000008370"/>
    </source>
</evidence>
<feature type="region of interest" description="Disordered" evidence="1">
    <location>
        <begin position="164"/>
        <end position="196"/>
    </location>
</feature>